<dbReference type="EMBL" id="JAIMJA010000035">
    <property type="protein sequence ID" value="MCE2597178.1"/>
    <property type="molecule type" value="Genomic_DNA"/>
</dbReference>
<feature type="domain" description="HTH cro/C1-type" evidence="1">
    <location>
        <begin position="9"/>
        <end position="64"/>
    </location>
</feature>
<gene>
    <name evidence="2" type="ORF">K6Y31_20605</name>
</gene>
<accession>A0ABS8WF35</accession>
<name>A0ABS8WF35_9GAMM</name>
<dbReference type="InterPro" id="IPR001387">
    <property type="entry name" value="Cro/C1-type_HTH"/>
</dbReference>
<evidence type="ECO:0000313" key="3">
    <source>
        <dbReference type="Proteomes" id="UP001201273"/>
    </source>
</evidence>
<dbReference type="SUPFAM" id="SSF47413">
    <property type="entry name" value="lambda repressor-like DNA-binding domains"/>
    <property type="match status" value="1"/>
</dbReference>
<dbReference type="CDD" id="cd00093">
    <property type="entry name" value="HTH_XRE"/>
    <property type="match status" value="1"/>
</dbReference>
<dbReference type="SMART" id="SM00530">
    <property type="entry name" value="HTH_XRE"/>
    <property type="match status" value="1"/>
</dbReference>
<dbReference type="PROSITE" id="PS50943">
    <property type="entry name" value="HTH_CROC1"/>
    <property type="match status" value="1"/>
</dbReference>
<dbReference type="Gene3D" id="1.10.260.40">
    <property type="entry name" value="lambda repressor-like DNA-binding domains"/>
    <property type="match status" value="1"/>
</dbReference>
<protein>
    <submittedName>
        <fullName evidence="2">Helix-turn-helix domain-containing protein</fullName>
    </submittedName>
</protein>
<keyword evidence="3" id="KW-1185">Reference proteome</keyword>
<dbReference type="RefSeq" id="WP_233054924.1">
    <property type="nucleotide sequence ID" value="NZ_JAIMJA010000035.1"/>
</dbReference>
<reference evidence="2 3" key="1">
    <citation type="journal article" date="2022" name="Environ. Microbiol. Rep.">
        <title>Eco-phylogenetic analyses reveal divergent evolution of vitamin B12 metabolism in the marine bacterial family 'Psychromonadaceae'.</title>
        <authorList>
            <person name="Jin X."/>
            <person name="Yang Y."/>
            <person name="Cao H."/>
            <person name="Gao B."/>
            <person name="Zhao Z."/>
        </authorList>
    </citation>
    <scope>NUCLEOTIDE SEQUENCE [LARGE SCALE GENOMIC DNA]</scope>
    <source>
        <strain evidence="2 3">MKS20</strain>
    </source>
</reference>
<dbReference type="Proteomes" id="UP001201273">
    <property type="component" value="Unassembled WGS sequence"/>
</dbReference>
<sequence length="108" mass="12036">MLPKTIQALINRRKVAGYSQEQAADMAGLSLKTYQRIENGTADIRLQNYTSLIRGLKITDLDIVLDTLDVDTTTPWDVAAAARTLPPEARAALLTIIMVLYRSHEPRL</sequence>
<dbReference type="InterPro" id="IPR010982">
    <property type="entry name" value="Lambda_DNA-bd_dom_sf"/>
</dbReference>
<evidence type="ECO:0000259" key="1">
    <source>
        <dbReference type="PROSITE" id="PS50943"/>
    </source>
</evidence>
<dbReference type="Pfam" id="PF01381">
    <property type="entry name" value="HTH_3"/>
    <property type="match status" value="1"/>
</dbReference>
<organism evidence="2 3">
    <name type="scientific">Motilimonas cestriensis</name>
    <dbReference type="NCBI Taxonomy" id="2742685"/>
    <lineage>
        <taxon>Bacteria</taxon>
        <taxon>Pseudomonadati</taxon>
        <taxon>Pseudomonadota</taxon>
        <taxon>Gammaproteobacteria</taxon>
        <taxon>Alteromonadales</taxon>
        <taxon>Alteromonadales genera incertae sedis</taxon>
        <taxon>Motilimonas</taxon>
    </lineage>
</organism>
<comment type="caution">
    <text evidence="2">The sequence shown here is derived from an EMBL/GenBank/DDBJ whole genome shotgun (WGS) entry which is preliminary data.</text>
</comment>
<evidence type="ECO:0000313" key="2">
    <source>
        <dbReference type="EMBL" id="MCE2597178.1"/>
    </source>
</evidence>
<proteinExistence type="predicted"/>